<feature type="non-terminal residue" evidence="2">
    <location>
        <position position="250"/>
    </location>
</feature>
<dbReference type="AlphaFoldDB" id="A0A6J4JI61"/>
<feature type="compositionally biased region" description="Basic and acidic residues" evidence="1">
    <location>
        <begin position="1"/>
        <end position="15"/>
    </location>
</feature>
<feature type="compositionally biased region" description="Basic and acidic residues" evidence="1">
    <location>
        <begin position="186"/>
        <end position="209"/>
    </location>
</feature>
<name>A0A6J4JI61_9ACTN</name>
<organism evidence="2">
    <name type="scientific">uncultured Blastococcus sp</name>
    <dbReference type="NCBI Taxonomy" id="217144"/>
    <lineage>
        <taxon>Bacteria</taxon>
        <taxon>Bacillati</taxon>
        <taxon>Actinomycetota</taxon>
        <taxon>Actinomycetes</taxon>
        <taxon>Geodermatophilales</taxon>
        <taxon>Geodermatophilaceae</taxon>
        <taxon>Blastococcus</taxon>
        <taxon>environmental samples</taxon>
    </lineage>
</organism>
<feature type="compositionally biased region" description="Low complexity" evidence="1">
    <location>
        <begin position="135"/>
        <end position="150"/>
    </location>
</feature>
<evidence type="ECO:0000313" key="2">
    <source>
        <dbReference type="EMBL" id="CAA9280491.1"/>
    </source>
</evidence>
<feature type="compositionally biased region" description="Basic residues" evidence="1">
    <location>
        <begin position="122"/>
        <end position="134"/>
    </location>
</feature>
<feature type="compositionally biased region" description="Basic residues" evidence="1">
    <location>
        <begin position="16"/>
        <end position="33"/>
    </location>
</feature>
<sequence length="250" mass="28429">GPELRPRRGIRPVDARRRRRPAGHRHQCQRRVRVPRERPLDHAPGVRPGRRVRRRDRRPGRLPGPRRVRPPVHRHGARRAHRGRDLPDRRPGGLRPRRRLAGALRQAARCPLQRDRPPRGAGGRRRPRRRRLRPHPAGARVARIGVAAPGRRGRVDRGARGVRRSRVHARGHAGVPAVARCGAARPGRDRPSLRRDGRRRADPGRRGWRTDPATGLDLRARRHLRCGRDRPPGAAVAHRGRCGPDPVRTL</sequence>
<feature type="non-terminal residue" evidence="2">
    <location>
        <position position="1"/>
    </location>
</feature>
<feature type="compositionally biased region" description="Basic residues" evidence="1">
    <location>
        <begin position="48"/>
        <end position="82"/>
    </location>
</feature>
<accession>A0A6J4JI61</accession>
<dbReference type="EMBL" id="CADCTI010000306">
    <property type="protein sequence ID" value="CAA9280491.1"/>
    <property type="molecule type" value="Genomic_DNA"/>
</dbReference>
<evidence type="ECO:0000256" key="1">
    <source>
        <dbReference type="SAM" id="MobiDB-lite"/>
    </source>
</evidence>
<gene>
    <name evidence="2" type="ORF">AVDCRST_MAG57-3786</name>
</gene>
<protein>
    <submittedName>
        <fullName evidence="2">Lactam utilization protein LamB</fullName>
    </submittedName>
</protein>
<feature type="compositionally biased region" description="Basic residues" evidence="1">
    <location>
        <begin position="160"/>
        <end position="171"/>
    </location>
</feature>
<reference evidence="2" key="1">
    <citation type="submission" date="2020-02" db="EMBL/GenBank/DDBJ databases">
        <authorList>
            <person name="Meier V. D."/>
        </authorList>
    </citation>
    <scope>NUCLEOTIDE SEQUENCE</scope>
    <source>
        <strain evidence="2">AVDCRST_MAG57</strain>
    </source>
</reference>
<proteinExistence type="predicted"/>
<feature type="region of interest" description="Disordered" evidence="1">
    <location>
        <begin position="1"/>
        <end position="250"/>
    </location>
</feature>